<reference evidence="1 2" key="1">
    <citation type="submission" date="2017-06" db="EMBL/GenBank/DDBJ databases">
        <authorList>
            <person name="Kim H.J."/>
            <person name="Triplett B.A."/>
        </authorList>
    </citation>
    <scope>NUCLEOTIDE SEQUENCE [LARGE SCALE GENOMIC DNA]</scope>
</reference>
<dbReference type="RefSeq" id="YP_009612197.1">
    <property type="nucleotide sequence ID" value="NC_042013.1"/>
</dbReference>
<dbReference type="Proteomes" id="UP000223025">
    <property type="component" value="Segment"/>
</dbReference>
<proteinExistence type="predicted"/>
<evidence type="ECO:0000313" key="2">
    <source>
        <dbReference type="Proteomes" id="UP000223025"/>
    </source>
</evidence>
<evidence type="ECO:0000313" key="1">
    <source>
        <dbReference type="EMBL" id="AUZ95291.1"/>
    </source>
</evidence>
<protein>
    <submittedName>
        <fullName evidence="1">Uncharacterized protein</fullName>
    </submittedName>
</protein>
<keyword evidence="2" id="KW-1185">Reference proteome</keyword>
<dbReference type="KEGG" id="vg:40088535"/>
<sequence length="112" mass="13441">MGKLSIEYRSRYHIKRLYTSESYERLDRMIPKGQSGLWFCKRSDEKINPFLSDFVPFEMMVPKNIHYVSIDEYALFIFSSYGKFSDKTKFEENRIGNRIRQCIDIINKGKYS</sequence>
<dbReference type="GeneID" id="40088535"/>
<name>A0A2L0V0J4_9CAUD</name>
<dbReference type="EMBL" id="MF403008">
    <property type="protein sequence ID" value="AUZ95291.1"/>
    <property type="molecule type" value="Genomic_DNA"/>
</dbReference>
<accession>A0A2L0V0J4</accession>
<organism evidence="1 2">
    <name type="scientific">Agrobacterium phage Atu_ph07</name>
    <dbReference type="NCBI Taxonomy" id="2024264"/>
    <lineage>
        <taxon>Viruses</taxon>
        <taxon>Duplodnaviria</taxon>
        <taxon>Heunggongvirae</taxon>
        <taxon>Uroviricota</taxon>
        <taxon>Caudoviricetes</taxon>
        <taxon>Polybotosvirus</taxon>
        <taxon>Polybotosvirus Atuph07</taxon>
    </lineage>
</organism>